<dbReference type="InterPro" id="IPR050561">
    <property type="entry name" value="PTP"/>
</dbReference>
<dbReference type="Proteomes" id="UP000722791">
    <property type="component" value="Unassembled WGS sequence"/>
</dbReference>
<comment type="caution">
    <text evidence="2">The sequence shown here is derived from an EMBL/GenBank/DDBJ whole genome shotgun (WGS) entry which is preliminary data.</text>
</comment>
<feature type="domain" description="Tyrosine specific protein phosphatases" evidence="1">
    <location>
        <begin position="143"/>
        <end position="215"/>
    </location>
</feature>
<protein>
    <recommendedName>
        <fullName evidence="1">Tyrosine specific protein phosphatases domain-containing protein</fullName>
    </recommendedName>
</protein>
<dbReference type="Pfam" id="PF22785">
    <property type="entry name" value="Tc-R-P"/>
    <property type="match status" value="1"/>
</dbReference>
<dbReference type="PANTHER" id="PTHR23339">
    <property type="entry name" value="TYROSINE SPECIFIC PROTEIN PHOSPHATASE AND DUAL SPECIFICITY PROTEIN PHOSPHATASE"/>
    <property type="match status" value="1"/>
</dbReference>
<name>A0A8J4GGD2_9CHLO</name>
<dbReference type="SUPFAM" id="SSF52799">
    <property type="entry name" value="(Phosphotyrosine protein) phosphatases II"/>
    <property type="match status" value="1"/>
</dbReference>
<feature type="non-terminal residue" evidence="2">
    <location>
        <position position="220"/>
    </location>
</feature>
<evidence type="ECO:0000313" key="3">
    <source>
        <dbReference type="Proteomes" id="UP000722791"/>
    </source>
</evidence>
<dbReference type="AlphaFoldDB" id="A0A8J4GGD2"/>
<dbReference type="Gene3D" id="3.90.190.10">
    <property type="entry name" value="Protein tyrosine phosphatase superfamily"/>
    <property type="match status" value="1"/>
</dbReference>
<dbReference type="InterPro" id="IPR000387">
    <property type="entry name" value="Tyr_Pase_dom"/>
</dbReference>
<dbReference type="InterPro" id="IPR029021">
    <property type="entry name" value="Prot-tyrosine_phosphatase-like"/>
</dbReference>
<evidence type="ECO:0000259" key="1">
    <source>
        <dbReference type="PROSITE" id="PS50056"/>
    </source>
</evidence>
<gene>
    <name evidence="2" type="ORF">Vretimale_11374</name>
</gene>
<dbReference type="PROSITE" id="PS50056">
    <property type="entry name" value="TYR_PHOSPHATASE_2"/>
    <property type="match status" value="1"/>
</dbReference>
<sequence length="220" mass="23765">FLALVSTYPCHFLKTYIRTRAISAKNGGSHWVAYYSGARTFVTMSCKSDVPYNFARASERDEFVFGAARPGASGQRCFNPDDKVTPAEVEEWADFMASHGIQRVVSLLSESELATYSEPLQPALAARFHRAVVLDAKAPGAVGKLILELQAAADNKEKVVVHCWGGGGRTGIALAAWLVQNHALAPEQASNDVEQYAKAQGASRRADVSQLRDFLGSSSA</sequence>
<dbReference type="InterPro" id="IPR016130">
    <property type="entry name" value="Tyr_Pase_AS"/>
</dbReference>
<accession>A0A8J4GGD2</accession>
<proteinExistence type="predicted"/>
<dbReference type="EMBL" id="BNCQ01000023">
    <property type="protein sequence ID" value="GIM07159.1"/>
    <property type="molecule type" value="Genomic_DNA"/>
</dbReference>
<dbReference type="PROSITE" id="PS00383">
    <property type="entry name" value="TYR_PHOSPHATASE_1"/>
    <property type="match status" value="1"/>
</dbReference>
<reference evidence="2" key="1">
    <citation type="journal article" date="2021" name="Proc. Natl. Acad. Sci. U.S.A.">
        <title>Three genomes in the algal genus Volvox reveal the fate of a haploid sex-determining region after a transition to homothallism.</title>
        <authorList>
            <person name="Yamamoto K."/>
            <person name="Hamaji T."/>
            <person name="Kawai-Toyooka H."/>
            <person name="Matsuzaki R."/>
            <person name="Takahashi F."/>
            <person name="Nishimura Y."/>
            <person name="Kawachi M."/>
            <person name="Noguchi H."/>
            <person name="Minakuchi Y."/>
            <person name="Umen J.G."/>
            <person name="Toyoda A."/>
            <person name="Nozaki H."/>
        </authorList>
    </citation>
    <scope>NUCLEOTIDE SEQUENCE</scope>
    <source>
        <strain evidence="2">NIES-3785</strain>
    </source>
</reference>
<organism evidence="2 3">
    <name type="scientific">Volvox reticuliferus</name>
    <dbReference type="NCBI Taxonomy" id="1737510"/>
    <lineage>
        <taxon>Eukaryota</taxon>
        <taxon>Viridiplantae</taxon>
        <taxon>Chlorophyta</taxon>
        <taxon>core chlorophytes</taxon>
        <taxon>Chlorophyceae</taxon>
        <taxon>CS clade</taxon>
        <taxon>Chlamydomonadales</taxon>
        <taxon>Volvocaceae</taxon>
        <taxon>Volvox</taxon>
    </lineage>
</organism>
<dbReference type="GO" id="GO:0016787">
    <property type="term" value="F:hydrolase activity"/>
    <property type="evidence" value="ECO:0007669"/>
    <property type="project" value="UniProtKB-ARBA"/>
</dbReference>
<evidence type="ECO:0000313" key="2">
    <source>
        <dbReference type="EMBL" id="GIM07159.1"/>
    </source>
</evidence>